<evidence type="ECO:0000313" key="16">
    <source>
        <dbReference type="EMBL" id="MDQ0154227.1"/>
    </source>
</evidence>
<evidence type="ECO:0000256" key="12">
    <source>
        <dbReference type="SAM" id="SignalP"/>
    </source>
</evidence>
<dbReference type="PROSITE" id="PS00136">
    <property type="entry name" value="SUBTILASE_ASP"/>
    <property type="match status" value="1"/>
</dbReference>
<dbReference type="PROSITE" id="PS00137">
    <property type="entry name" value="SUBTILASE_HIS"/>
    <property type="match status" value="1"/>
</dbReference>
<dbReference type="InterPro" id="IPR015500">
    <property type="entry name" value="Peptidase_S8_subtilisin-rel"/>
</dbReference>
<feature type="domain" description="PA" evidence="14">
    <location>
        <begin position="442"/>
        <end position="508"/>
    </location>
</feature>
<reference evidence="16 17" key="1">
    <citation type="submission" date="2023-07" db="EMBL/GenBank/DDBJ databases">
        <title>Genomic Encyclopedia of Type Strains, Phase IV (KMG-IV): sequencing the most valuable type-strain genomes for metagenomic binning, comparative biology and taxonomic classification.</title>
        <authorList>
            <person name="Goeker M."/>
        </authorList>
    </citation>
    <scope>NUCLEOTIDE SEQUENCE [LARGE SCALE GENOMIC DNA]</scope>
    <source>
        <strain evidence="16 17">DSM 23948</strain>
    </source>
</reference>
<dbReference type="InterPro" id="IPR034216">
    <property type="entry name" value="C5a_Peptidase"/>
</dbReference>
<dbReference type="InterPro" id="IPR046450">
    <property type="entry name" value="PA_dom_sf"/>
</dbReference>
<evidence type="ECO:0000259" key="13">
    <source>
        <dbReference type="Pfam" id="PF00082"/>
    </source>
</evidence>
<dbReference type="PROSITE" id="PS51892">
    <property type="entry name" value="SUBTILASE"/>
    <property type="match status" value="1"/>
</dbReference>
<feature type="signal peptide" evidence="12">
    <location>
        <begin position="1"/>
        <end position="22"/>
    </location>
</feature>
<accession>A0ABT9UZV5</accession>
<dbReference type="PANTHER" id="PTHR43806:SF11">
    <property type="entry name" value="CEREVISIN-RELATED"/>
    <property type="match status" value="1"/>
</dbReference>
<evidence type="ECO:0000256" key="10">
    <source>
        <dbReference type="RuleBase" id="RU003355"/>
    </source>
</evidence>
<dbReference type="PROSITE" id="PS00138">
    <property type="entry name" value="SUBTILASE_SER"/>
    <property type="match status" value="1"/>
</dbReference>
<evidence type="ECO:0000256" key="2">
    <source>
        <dbReference type="ARBA" id="ARBA00022512"/>
    </source>
</evidence>
<keyword evidence="8 9" id="KW-0720">Serine protease</keyword>
<feature type="active site" description="Charge relay system" evidence="9">
    <location>
        <position position="255"/>
    </location>
</feature>
<evidence type="ECO:0000259" key="14">
    <source>
        <dbReference type="Pfam" id="PF02225"/>
    </source>
</evidence>
<keyword evidence="17" id="KW-1185">Reference proteome</keyword>
<dbReference type="InterPro" id="IPR050131">
    <property type="entry name" value="Peptidase_S8_subtilisin-like"/>
</dbReference>
<dbReference type="EC" id="3.4.21.96" evidence="16"/>
<feature type="active site" description="Charge relay system" evidence="9">
    <location>
        <position position="578"/>
    </location>
</feature>
<evidence type="ECO:0000256" key="9">
    <source>
        <dbReference type="PROSITE-ProRule" id="PRU01240"/>
    </source>
</evidence>
<evidence type="ECO:0000256" key="4">
    <source>
        <dbReference type="ARBA" id="ARBA00022670"/>
    </source>
</evidence>
<dbReference type="SUPFAM" id="SSF52025">
    <property type="entry name" value="PA domain"/>
    <property type="match status" value="1"/>
</dbReference>
<dbReference type="InterPro" id="IPR010435">
    <property type="entry name" value="C5a/SBT2-like_Fn3"/>
</dbReference>
<evidence type="ECO:0000256" key="11">
    <source>
        <dbReference type="SAM" id="MobiDB-lite"/>
    </source>
</evidence>
<dbReference type="PANTHER" id="PTHR43806">
    <property type="entry name" value="PEPTIDASE S8"/>
    <property type="match status" value="1"/>
</dbReference>
<evidence type="ECO:0000256" key="1">
    <source>
        <dbReference type="ARBA" id="ARBA00011073"/>
    </source>
</evidence>
<sequence length="1379" mass="149612">MFKKSFAILLIFLLVFSSSAFGATLPLKEKTEKPKRSSYQINKEEFDQQYKPKDKVRIVVELKEKPAIDYAQEKGIKFSDLPTPTKEKLQKDILTSQDKVKSQIKSKQIKIEYINQFTNVVNGFSAKVEYGNLPLIEQLENVADVHIVNEYERPSEKPEMKYSKELVQAQEAWRDYKFKGEGMVVGVIDTGMDPSHRDMILTDNDTAKLKKSDVENRIGTNGLQGKYYTDKVPYGYNYMDHNHTIQDKGAEASMHGMHVSGTVAANGDEENNGIQGIAPEAQILALKVFGNDPEFPSTFGDIYVKAIDDAIALGADVLNMSLGSTAGFVSPEDPEQKAIQKAVDNGILMAISAGNSAHFGNGFANPYAENPDIGVSGSPGLSYHSLQVASSENKFMDLDAVSYKIGEETGKAPFLSASSVHPNNVEPKTFELAYGGLGKPEELANVDGKYALIVRGELAFTEKVLNAQAAGALGVIIYNNADGYVNMQSDPAIKIPQLFMLKANGDKLAKALKENQKVTITFEGDKTTAPNPEAGKMSDFTSWGLTPNLDFKPEITAPGGQIYSTLENNEYGMMSGTSMAAPHVAGGSALVLQRVDKEFKFTGLERVKMAKNLMMNTAKPIIDQGTINNMTGWEIPYSPRRQGSGIMQLHSALSSPVIVTETSTNEAKVALKEVGDQFEFTLKAQNFSDAAVKYDVQANLQTDFVGWGELGYNLSELEGQPIIDADITINDEKSGQVIIPAKGSVEFTVQIDLSKAKIVEPGLTGGSLTKTVDINKVFPNGYFVEGFVTLTDPEDKNPELSVPYVGFKGDWNAAPIVDAYADSGDSFYDYTGLIDENGYYLGQNPLIKGIKPDKNAISPNGDGTQDSTIPVLSFLRNAKKVEFNILDQEGNHLRTIRTENEIRKNYYDRGLSPMYSLNPARGWDGKINNEVVEGDYIFEVKATLDYPGAKPQSFTMPVKVDTTKPTLEASYADGTVTLAAADNENGSGVAYIDLRIGGKSVTLLAGNETEHELGLGSGQTLTVVAVDYAGNEVKKTILNKDEEETDVPDIRVLTPEAFSTLGEKEVAVSGYVADNSGIESLTIGGKEVDVAYNEETDRYEFHTTLEFETDGVHRFDIAGEDGNGTEISFSRTVFVDTTAPTLNVTGAPSSVGKGDPNPKVSVEVTDNFDEIRLTLNGSEILYNEFKEPFEMRSFEKTIKDIELKLKDGVNRFVFEVTDLAGNKAIQTVDITKLTESPGGGGGGIPVPVQPTLPSDQGDYKVDDKEATLVVDGNKLESAIKDSTKGEVVVDLSAASNKNIPSILTALKSDTIKKIADNNKSLVLQTGKAAVTIPASVLADLAKAATGNVEISIKQEEPKAGTNFVSKVEKHGDGSPASRF</sequence>
<dbReference type="CDD" id="cd02133">
    <property type="entry name" value="PA_C5a_like"/>
    <property type="match status" value="1"/>
</dbReference>
<dbReference type="InterPro" id="IPR023828">
    <property type="entry name" value="Peptidase_S8_Ser-AS"/>
</dbReference>
<dbReference type="InterPro" id="IPR003137">
    <property type="entry name" value="PA_domain"/>
</dbReference>
<keyword evidence="4 9" id="KW-0645">Protease</keyword>
<name>A0ABT9UZV5_9BACL</name>
<dbReference type="EMBL" id="JAUSTU010000002">
    <property type="protein sequence ID" value="MDQ0154227.1"/>
    <property type="molecule type" value="Genomic_DNA"/>
</dbReference>
<dbReference type="PRINTS" id="PR00723">
    <property type="entry name" value="SUBTILISIN"/>
</dbReference>
<comment type="caution">
    <text evidence="16">The sequence shown here is derived from an EMBL/GenBank/DDBJ whole genome shotgun (WGS) entry which is preliminary data.</text>
</comment>
<evidence type="ECO:0000313" key="17">
    <source>
        <dbReference type="Proteomes" id="UP001231362"/>
    </source>
</evidence>
<dbReference type="CDD" id="cd07475">
    <property type="entry name" value="Peptidases_S8_C5a_Peptidase"/>
    <property type="match status" value="1"/>
</dbReference>
<dbReference type="GO" id="GO:0016787">
    <property type="term" value="F:hydrolase activity"/>
    <property type="evidence" value="ECO:0007669"/>
    <property type="project" value="UniProtKB-KW"/>
</dbReference>
<feature type="domain" description="Peptidase S8/S53" evidence="13">
    <location>
        <begin position="180"/>
        <end position="633"/>
    </location>
</feature>
<evidence type="ECO:0000256" key="5">
    <source>
        <dbReference type="ARBA" id="ARBA00022729"/>
    </source>
</evidence>
<comment type="similarity">
    <text evidence="1 9 10">Belongs to the peptidase S8 family.</text>
</comment>
<feature type="active site" description="Charge relay system" evidence="9">
    <location>
        <position position="189"/>
    </location>
</feature>
<dbReference type="InterPro" id="IPR036852">
    <property type="entry name" value="Peptidase_S8/S53_dom_sf"/>
</dbReference>
<dbReference type="InterPro" id="IPR023827">
    <property type="entry name" value="Peptidase_S8_Asp-AS"/>
</dbReference>
<dbReference type="InterPro" id="IPR022398">
    <property type="entry name" value="Peptidase_S8_His-AS"/>
</dbReference>
<dbReference type="RefSeq" id="WP_307148842.1">
    <property type="nucleotide sequence ID" value="NZ_JAUSTU010000002.1"/>
</dbReference>
<feature type="region of interest" description="Disordered" evidence="11">
    <location>
        <begin position="1359"/>
        <end position="1379"/>
    </location>
</feature>
<keyword evidence="5 12" id="KW-0732">Signal</keyword>
<feature type="domain" description="C5a peptidase/Subtilisin-like protease SBT2-like Fn3-like" evidence="15">
    <location>
        <begin position="669"/>
        <end position="805"/>
    </location>
</feature>
<dbReference type="Gene3D" id="2.60.40.1710">
    <property type="entry name" value="Subtilisin-like superfamily"/>
    <property type="match status" value="1"/>
</dbReference>
<feature type="chain" id="PRO_5045409448" evidence="12">
    <location>
        <begin position="23"/>
        <end position="1379"/>
    </location>
</feature>
<evidence type="ECO:0000259" key="15">
    <source>
        <dbReference type="Pfam" id="PF06280"/>
    </source>
</evidence>
<evidence type="ECO:0000256" key="7">
    <source>
        <dbReference type="ARBA" id="ARBA00022801"/>
    </source>
</evidence>
<evidence type="ECO:0000256" key="6">
    <source>
        <dbReference type="ARBA" id="ARBA00022737"/>
    </source>
</evidence>
<organism evidence="16 17">
    <name type="scientific">Anoxybacillus andreesenii</name>
    <dbReference type="NCBI Taxonomy" id="1325932"/>
    <lineage>
        <taxon>Bacteria</taxon>
        <taxon>Bacillati</taxon>
        <taxon>Bacillota</taxon>
        <taxon>Bacilli</taxon>
        <taxon>Bacillales</taxon>
        <taxon>Anoxybacillaceae</taxon>
        <taxon>Anoxybacillus</taxon>
    </lineage>
</organism>
<dbReference type="Pfam" id="PF02225">
    <property type="entry name" value="PA"/>
    <property type="match status" value="1"/>
</dbReference>
<dbReference type="Gene3D" id="3.40.50.200">
    <property type="entry name" value="Peptidase S8/S53 domain"/>
    <property type="match status" value="1"/>
</dbReference>
<keyword evidence="7 9" id="KW-0378">Hydrolase</keyword>
<keyword evidence="3" id="KW-0964">Secreted</keyword>
<dbReference type="SUPFAM" id="SSF52743">
    <property type="entry name" value="Subtilisin-like"/>
    <property type="match status" value="1"/>
</dbReference>
<evidence type="ECO:0000256" key="3">
    <source>
        <dbReference type="ARBA" id="ARBA00022525"/>
    </source>
</evidence>
<protein>
    <submittedName>
        <fullName evidence="16">Lactocepin</fullName>
        <ecNumber evidence="16">3.4.21.96</ecNumber>
    </submittedName>
</protein>
<dbReference type="InterPro" id="IPR000209">
    <property type="entry name" value="Peptidase_S8/S53_dom"/>
</dbReference>
<gene>
    <name evidence="16" type="ORF">J2S07_000531</name>
</gene>
<dbReference type="Gene3D" id="3.50.30.30">
    <property type="match status" value="1"/>
</dbReference>
<dbReference type="Pfam" id="PF06280">
    <property type="entry name" value="fn3_5"/>
    <property type="match status" value="1"/>
</dbReference>
<dbReference type="Pfam" id="PF00082">
    <property type="entry name" value="Peptidase_S8"/>
    <property type="match status" value="1"/>
</dbReference>
<proteinExistence type="inferred from homology"/>
<keyword evidence="6" id="KW-0677">Repeat</keyword>
<evidence type="ECO:0000256" key="8">
    <source>
        <dbReference type="ARBA" id="ARBA00022825"/>
    </source>
</evidence>
<dbReference type="Proteomes" id="UP001231362">
    <property type="component" value="Unassembled WGS sequence"/>
</dbReference>
<keyword evidence="2" id="KW-0134">Cell wall</keyword>